<dbReference type="GO" id="GO:0047689">
    <property type="term" value="F:aspartate racemase activity"/>
    <property type="evidence" value="ECO:0007669"/>
    <property type="project" value="UniProtKB-EC"/>
</dbReference>
<organism evidence="4">
    <name type="scientific">Serratia fonticola</name>
    <dbReference type="NCBI Taxonomy" id="47917"/>
    <lineage>
        <taxon>Bacteria</taxon>
        <taxon>Pseudomonadati</taxon>
        <taxon>Pseudomonadota</taxon>
        <taxon>Gammaproteobacteria</taxon>
        <taxon>Enterobacterales</taxon>
        <taxon>Yersiniaceae</taxon>
        <taxon>Serratia</taxon>
    </lineage>
</organism>
<dbReference type="Pfam" id="PF01177">
    <property type="entry name" value="Asp_Glu_race"/>
    <property type="match status" value="1"/>
</dbReference>
<dbReference type="EC" id="5.1.1.13" evidence="4"/>
<evidence type="ECO:0000313" key="4">
    <source>
        <dbReference type="EMBL" id="VTR48181.1"/>
    </source>
</evidence>
<dbReference type="InterPro" id="IPR033134">
    <property type="entry name" value="Asp/Glu_racemase_AS_2"/>
</dbReference>
<accession>A0A0F7HHH8</accession>
<evidence type="ECO:0000256" key="1">
    <source>
        <dbReference type="ARBA" id="ARBA00007847"/>
    </source>
</evidence>
<proteinExistence type="inferred from homology"/>
<dbReference type="InterPro" id="IPR015942">
    <property type="entry name" value="Asp/Glu/hydantoin_racemase"/>
</dbReference>
<dbReference type="PROSITE" id="PS00924">
    <property type="entry name" value="ASP_GLU_RACEMASE_2"/>
    <property type="match status" value="1"/>
</dbReference>
<dbReference type="SUPFAM" id="SSF53681">
    <property type="entry name" value="Aspartate/glutamate racemase"/>
    <property type="match status" value="2"/>
</dbReference>
<evidence type="ECO:0000256" key="2">
    <source>
        <dbReference type="ARBA" id="ARBA00023235"/>
    </source>
</evidence>
<sequence length="246" mass="26815">MEHTIGILGGMGPAATADMLSKFVHFRHAHRDQQHIPVIACSIPDIPDRSACLLSGGPSPYDYLERYLHLLEHAGAECIVIPCNTAHYWYDRLHAAASVEMISILDATLSELPSGCRAVGLLATDATLATGLYQQKIEQRGLTLLTPHRERQQAVMQAIYALKGGDEAKAQALLFPQIAYLIASGADTLIMGCTEIPLVIGRQTARFDCRFIDSTAALVRAAIRWYEGKQSEITPPAVYLATSTID</sequence>
<dbReference type="InterPro" id="IPR004380">
    <property type="entry name" value="Asp_race"/>
</dbReference>
<keyword evidence="2 4" id="KW-0413">Isomerase</keyword>
<dbReference type="Proteomes" id="UP000270487">
    <property type="component" value="Chromosome"/>
</dbReference>
<gene>
    <name evidence="4" type="ORF">NCTC12965_05617</name>
    <name evidence="3" type="ORF">NCTC13193_04104</name>
</gene>
<dbReference type="Gene3D" id="3.40.50.1860">
    <property type="match status" value="2"/>
</dbReference>
<reference evidence="4" key="1">
    <citation type="submission" date="2019-05" db="EMBL/GenBank/DDBJ databases">
        <authorList>
            <consortium name="Pathogen Informatics"/>
        </authorList>
    </citation>
    <scope>NUCLEOTIDE SEQUENCE [LARGE SCALE GENOMIC DNA]</scope>
    <source>
        <strain evidence="4">NCTC12965</strain>
        <strain evidence="3 5">NCTC13193</strain>
    </source>
</reference>
<name>A0A0F7HHH8_SERFO</name>
<evidence type="ECO:0000313" key="3">
    <source>
        <dbReference type="EMBL" id="VEI73336.1"/>
    </source>
</evidence>
<dbReference type="InterPro" id="IPR001920">
    <property type="entry name" value="Asp/Glu_race"/>
</dbReference>
<protein>
    <submittedName>
        <fullName evidence="4">Aspartate racemase</fullName>
        <ecNumber evidence="4">5.1.1.13</ecNumber>
    </submittedName>
</protein>
<dbReference type="RefSeq" id="WP_024486005.1">
    <property type="nucleotide sequence ID" value="NZ_CAMISM010000004.1"/>
</dbReference>
<dbReference type="PANTHER" id="PTHR21198:SF7">
    <property type="entry name" value="ASPARTATE-GLUTAMATE RACEMASE FAMILY"/>
    <property type="match status" value="1"/>
</dbReference>
<dbReference type="EMBL" id="CABEEZ010000118">
    <property type="protein sequence ID" value="VTR48181.1"/>
    <property type="molecule type" value="Genomic_DNA"/>
</dbReference>
<evidence type="ECO:0000313" key="5">
    <source>
        <dbReference type="Proteomes" id="UP000270487"/>
    </source>
</evidence>
<dbReference type="KEGG" id="sfw:WN53_26090"/>
<dbReference type="NCBIfam" id="TIGR00035">
    <property type="entry name" value="asp_race"/>
    <property type="match status" value="1"/>
</dbReference>
<dbReference type="AlphaFoldDB" id="A0A0F7HHH8"/>
<dbReference type="GeneID" id="30323659"/>
<dbReference type="PANTHER" id="PTHR21198">
    <property type="entry name" value="GLUTAMATE RACEMASE"/>
    <property type="match status" value="1"/>
</dbReference>
<dbReference type="EMBL" id="LR134492">
    <property type="protein sequence ID" value="VEI73336.1"/>
    <property type="molecule type" value="Genomic_DNA"/>
</dbReference>
<comment type="similarity">
    <text evidence="1">Belongs to the aspartate/glutamate racemases family.</text>
</comment>